<dbReference type="AlphaFoldDB" id="F7PTW8"/>
<dbReference type="OrthoDB" id="9778208at2"/>
<dbReference type="InterPro" id="IPR000594">
    <property type="entry name" value="ThiF_NAD_FAD-bd"/>
</dbReference>
<dbReference type="PANTHER" id="PTHR43267">
    <property type="entry name" value="TRNA THREONYLCARBAMOYLADENOSINE DEHYDRATASE"/>
    <property type="match status" value="1"/>
</dbReference>
<accession>F7PTW8</accession>
<dbReference type="InterPro" id="IPR035985">
    <property type="entry name" value="Ubiquitin-activating_enz"/>
</dbReference>
<feature type="domain" description="THIF-type NAD/FAD binding fold" evidence="1">
    <location>
        <begin position="179"/>
        <end position="354"/>
    </location>
</feature>
<dbReference type="eggNOG" id="COG0476">
    <property type="taxonomic scope" value="Bacteria"/>
</dbReference>
<dbReference type="Proteomes" id="UP000005707">
    <property type="component" value="Unassembled WGS sequence"/>
</dbReference>
<proteinExistence type="predicted"/>
<evidence type="ECO:0000313" key="3">
    <source>
        <dbReference type="Proteomes" id="UP000005707"/>
    </source>
</evidence>
<dbReference type="GO" id="GO:0008641">
    <property type="term" value="F:ubiquitin-like modifier activating enzyme activity"/>
    <property type="evidence" value="ECO:0007669"/>
    <property type="project" value="InterPro"/>
</dbReference>
<dbReference type="RefSeq" id="WP_008825293.1">
    <property type="nucleotide sequence ID" value="NZ_AFNU02000005.1"/>
</dbReference>
<protein>
    <submittedName>
        <fullName evidence="2">4-methyl-5-thiazole monophosphate synthesis protein ThiF</fullName>
    </submittedName>
</protein>
<dbReference type="SUPFAM" id="SSF69572">
    <property type="entry name" value="Activating enzymes of the ubiquitin-like proteins"/>
    <property type="match status" value="1"/>
</dbReference>
<dbReference type="Gene3D" id="3.40.50.720">
    <property type="entry name" value="NAD(P)-binding Rossmann-like Domain"/>
    <property type="match status" value="1"/>
</dbReference>
<dbReference type="PANTHER" id="PTHR43267:SF1">
    <property type="entry name" value="TRNA THREONYLCARBAMOYLADENOSINE DEHYDRATASE"/>
    <property type="match status" value="1"/>
</dbReference>
<dbReference type="STRING" id="1033810.HLPCO_001813"/>
<dbReference type="InParanoid" id="F7PTW8"/>
<keyword evidence="3" id="KW-1185">Reference proteome</keyword>
<dbReference type="Pfam" id="PF00899">
    <property type="entry name" value="ThiF"/>
    <property type="match status" value="1"/>
</dbReference>
<evidence type="ECO:0000313" key="2">
    <source>
        <dbReference type="EMBL" id="ERJ12286.1"/>
    </source>
</evidence>
<reference evidence="2 3" key="1">
    <citation type="journal article" date="2011" name="J. Bacteriol.">
        <title>Genome sequence of Haloplasma contractile, an unusual contractile bacterium from a deep-sea anoxic brine lake.</title>
        <authorList>
            <person name="Antunes A."/>
            <person name="Alam I."/>
            <person name="El Dorry H."/>
            <person name="Siam R."/>
            <person name="Robertson A."/>
            <person name="Bajic V.B."/>
            <person name="Stingl U."/>
        </authorList>
    </citation>
    <scope>NUCLEOTIDE SEQUENCE [LARGE SCALE GENOMIC DNA]</scope>
    <source>
        <strain evidence="2 3">SSD-17B</strain>
    </source>
</reference>
<dbReference type="GO" id="GO:0061503">
    <property type="term" value="F:tRNA threonylcarbamoyladenosine dehydratase"/>
    <property type="evidence" value="ECO:0007669"/>
    <property type="project" value="TreeGrafter"/>
</dbReference>
<organism evidence="2 3">
    <name type="scientific">Haloplasma contractile SSD-17B</name>
    <dbReference type="NCBI Taxonomy" id="1033810"/>
    <lineage>
        <taxon>Bacteria</taxon>
        <taxon>Bacillati</taxon>
        <taxon>Mycoplasmatota</taxon>
        <taxon>Mollicutes</taxon>
        <taxon>Haloplasmatales</taxon>
        <taxon>Haloplasmataceae</taxon>
        <taxon>Haloplasma</taxon>
    </lineage>
</organism>
<evidence type="ECO:0000259" key="1">
    <source>
        <dbReference type="Pfam" id="PF00899"/>
    </source>
</evidence>
<dbReference type="CDD" id="cd01483">
    <property type="entry name" value="E1_enzyme_family"/>
    <property type="match status" value="1"/>
</dbReference>
<sequence>MIEYDVALTNSAQSIFRDLMRDSNQERLTFFFWRESKGVKRITAVIDNEIPLPNDEELNLNGNVSFKQSYLLRVLANIPENCGLGLIHNHFTPGWQKMSKDDITAEREELAPIIYSKTKKPLLGLTIGTDGTISGRFWLKKKQSLYHKVDVRKIRIVDKDFKCFYNPGLSQTNISNRKRKIATMSVWGDEHQKHIEDFRVAIVGLGSVGSLVVSALARIGVRKFYLIDFDRIEERNLDRTDGAKKIDSILKRKKINVAKRNIKNSATSSDLEISTHFGKLEDDSSLTKILDCDFIFSCVDKHYPRYVLNYIAISHLIPVIDGGVLIELSENLHGPRNISWRTQIIAPSKICMDCGNVYDYGKVQDEKYGQAKDAVYINVDYNNNDGRENVFSFSMNLASLEVNLFLGYVTSIDNILNYKFNQLYHAIGGVITLNHSENNCKCNCVIKNSYTAKALNLKQLVGK</sequence>
<name>F7PTW8_9MOLU</name>
<reference evidence="2 3" key="2">
    <citation type="journal article" date="2013" name="PLoS ONE">
        <title>INDIGO - INtegrated Data Warehouse of MIcrobial GenOmes with Examples from the Red Sea Extremophiles.</title>
        <authorList>
            <person name="Alam I."/>
            <person name="Antunes A."/>
            <person name="Kamau A.A."/>
            <person name="Ba Alawi W."/>
            <person name="Kalkatawi M."/>
            <person name="Stingl U."/>
            <person name="Bajic V.B."/>
        </authorList>
    </citation>
    <scope>NUCLEOTIDE SEQUENCE [LARGE SCALE GENOMIC DNA]</scope>
    <source>
        <strain evidence="2 3">SSD-17B</strain>
    </source>
</reference>
<dbReference type="EMBL" id="AFNU02000005">
    <property type="protein sequence ID" value="ERJ12286.1"/>
    <property type="molecule type" value="Genomic_DNA"/>
</dbReference>
<comment type="caution">
    <text evidence="2">The sequence shown here is derived from an EMBL/GenBank/DDBJ whole genome shotgun (WGS) entry which is preliminary data.</text>
</comment>
<dbReference type="GO" id="GO:0061504">
    <property type="term" value="P:cyclic threonylcarbamoyladenosine biosynthetic process"/>
    <property type="evidence" value="ECO:0007669"/>
    <property type="project" value="TreeGrafter"/>
</dbReference>
<gene>
    <name evidence="2" type="ORF">HLPCO_001813</name>
</gene>
<dbReference type="InterPro" id="IPR045886">
    <property type="entry name" value="ThiF/MoeB/HesA"/>
</dbReference>